<name>A0A5C7S941_THASP</name>
<dbReference type="EMBL" id="SSFD01000312">
    <property type="protein sequence ID" value="TXH80404.1"/>
    <property type="molecule type" value="Genomic_DNA"/>
</dbReference>
<reference evidence="4 5" key="1">
    <citation type="submission" date="2018-09" db="EMBL/GenBank/DDBJ databases">
        <title>Metagenome Assembled Genomes from an Advanced Water Purification Facility.</title>
        <authorList>
            <person name="Stamps B.W."/>
            <person name="Spear J.R."/>
        </authorList>
    </citation>
    <scope>NUCLEOTIDE SEQUENCE [LARGE SCALE GENOMIC DNA]</scope>
    <source>
        <strain evidence="4">Bin_27_1</strain>
    </source>
</reference>
<dbReference type="PROSITE" id="PS50110">
    <property type="entry name" value="RESPONSE_REGULATORY"/>
    <property type="match status" value="1"/>
</dbReference>
<dbReference type="InterPro" id="IPR037522">
    <property type="entry name" value="HD_GYP_dom"/>
</dbReference>
<feature type="modified residue" description="4-aspartylphosphate" evidence="1">
    <location>
        <position position="55"/>
    </location>
</feature>
<dbReference type="AlphaFoldDB" id="A0A5C7S941"/>
<dbReference type="Proteomes" id="UP000321192">
    <property type="component" value="Unassembled WGS sequence"/>
</dbReference>
<proteinExistence type="predicted"/>
<dbReference type="InterPro" id="IPR011006">
    <property type="entry name" value="CheY-like_superfamily"/>
</dbReference>
<dbReference type="PANTHER" id="PTHR45228:SF5">
    <property type="entry name" value="CYCLIC DI-GMP PHOSPHODIESTERASE VC_1348-RELATED"/>
    <property type="match status" value="1"/>
</dbReference>
<dbReference type="RefSeq" id="WP_276661173.1">
    <property type="nucleotide sequence ID" value="NZ_SSFD01000312.1"/>
</dbReference>
<organism evidence="4 5">
    <name type="scientific">Thauera aminoaromatica</name>
    <dbReference type="NCBI Taxonomy" id="164330"/>
    <lineage>
        <taxon>Bacteria</taxon>
        <taxon>Pseudomonadati</taxon>
        <taxon>Pseudomonadota</taxon>
        <taxon>Betaproteobacteria</taxon>
        <taxon>Rhodocyclales</taxon>
        <taxon>Zoogloeaceae</taxon>
        <taxon>Thauera</taxon>
    </lineage>
</organism>
<evidence type="ECO:0000259" key="2">
    <source>
        <dbReference type="PROSITE" id="PS50110"/>
    </source>
</evidence>
<dbReference type="SUPFAM" id="SSF52172">
    <property type="entry name" value="CheY-like"/>
    <property type="match status" value="1"/>
</dbReference>
<evidence type="ECO:0000256" key="1">
    <source>
        <dbReference type="PROSITE-ProRule" id="PRU00169"/>
    </source>
</evidence>
<dbReference type="Gene3D" id="3.40.50.2300">
    <property type="match status" value="1"/>
</dbReference>
<dbReference type="PROSITE" id="PS51832">
    <property type="entry name" value="HD_GYP"/>
    <property type="match status" value="1"/>
</dbReference>
<evidence type="ECO:0000313" key="4">
    <source>
        <dbReference type="EMBL" id="TXH80404.1"/>
    </source>
</evidence>
<feature type="domain" description="HD-GYP" evidence="3">
    <location>
        <begin position="163"/>
        <end position="235"/>
    </location>
</feature>
<evidence type="ECO:0000259" key="3">
    <source>
        <dbReference type="PROSITE" id="PS51832"/>
    </source>
</evidence>
<dbReference type="GO" id="GO:0000160">
    <property type="term" value="P:phosphorelay signal transduction system"/>
    <property type="evidence" value="ECO:0007669"/>
    <property type="project" value="InterPro"/>
</dbReference>
<feature type="domain" description="Response regulatory" evidence="2">
    <location>
        <begin position="6"/>
        <end position="122"/>
    </location>
</feature>
<dbReference type="InterPro" id="IPR052020">
    <property type="entry name" value="Cyclic_di-GMP/3'3'-cGAMP_PDE"/>
</dbReference>
<dbReference type="Pfam" id="PF00072">
    <property type="entry name" value="Response_reg"/>
    <property type="match status" value="1"/>
</dbReference>
<evidence type="ECO:0000313" key="5">
    <source>
        <dbReference type="Proteomes" id="UP000321192"/>
    </source>
</evidence>
<accession>A0A5C7S941</accession>
<comment type="caution">
    <text evidence="4">The sequence shown here is derived from an EMBL/GenBank/DDBJ whole genome shotgun (WGS) entry which is preliminary data.</text>
</comment>
<feature type="non-terminal residue" evidence="4">
    <location>
        <position position="235"/>
    </location>
</feature>
<dbReference type="SMART" id="SM00448">
    <property type="entry name" value="REC"/>
    <property type="match status" value="1"/>
</dbReference>
<dbReference type="InterPro" id="IPR001789">
    <property type="entry name" value="Sig_transdc_resp-reg_receiver"/>
</dbReference>
<sequence length="235" mass="26386">MKQRAHVLVVDDQADNLLILEDALSAFYEVHPAVNGREALRYLNGGGRADLILLDVMMPEIDGYEVCRRLKSSESTRTIPVLFLTGLDRPEDEERGLELGAEDFIHKPISPPVVRARVRTHLALSRATRALERRNADLELLVAERTAEISEQARRLVSSKQEVIAAQAATITAFCALAEARDNETGNHIRRTQHYVRILAEALQDHPRFRDELDDEVIQLLFKSAPLHDVGKVAT</sequence>
<protein>
    <submittedName>
        <fullName evidence="4">Response regulator</fullName>
    </submittedName>
</protein>
<gene>
    <name evidence="4" type="ORF">E6Q80_18730</name>
</gene>
<keyword evidence="1" id="KW-0597">Phosphoprotein</keyword>
<dbReference type="Gene3D" id="1.10.3210.10">
    <property type="entry name" value="Hypothetical protein af1432"/>
    <property type="match status" value="1"/>
</dbReference>
<dbReference type="PANTHER" id="PTHR45228">
    <property type="entry name" value="CYCLIC DI-GMP PHOSPHODIESTERASE TM_0186-RELATED"/>
    <property type="match status" value="1"/>
</dbReference>